<evidence type="ECO:0000259" key="1">
    <source>
        <dbReference type="Pfam" id="PF25056"/>
    </source>
</evidence>
<keyword evidence="3" id="KW-1185">Reference proteome</keyword>
<sequence>MTIRGIDTTPAPRTWLGSNGIIYHDLSGFSHLTLEMVDALHRGHLRVAGNDSRAILILADGVLTIDFEVQLFASHPRILSSVSSLAIVGSSFMLRHLSSMFLSYHRPAYPVEVFDTREEAEAWLLGSEETRQGDIHS</sequence>
<comment type="caution">
    <text evidence="2">The sequence shown here is derived from an EMBL/GenBank/DDBJ whole genome shotgun (WGS) entry which is preliminary data.</text>
</comment>
<gene>
    <name evidence="2" type="ORF">I9W95_14840</name>
</gene>
<name>A0ABS7ZTF3_9GAMM</name>
<dbReference type="Gene3D" id="3.40.970.30">
    <property type="entry name" value="yp_829618.1 like domains"/>
    <property type="match status" value="1"/>
</dbReference>
<protein>
    <submittedName>
        <fullName evidence="2">STAS/SEC14 domain-containing protein</fullName>
    </submittedName>
</protein>
<dbReference type="Pfam" id="PF25056">
    <property type="entry name" value="DUF7793"/>
    <property type="match status" value="1"/>
</dbReference>
<proteinExistence type="predicted"/>
<evidence type="ECO:0000313" key="2">
    <source>
        <dbReference type="EMBL" id="MCA6064887.1"/>
    </source>
</evidence>
<evidence type="ECO:0000313" key="3">
    <source>
        <dbReference type="Proteomes" id="UP000714380"/>
    </source>
</evidence>
<dbReference type="RefSeq" id="WP_225676290.1">
    <property type="nucleotide sequence ID" value="NZ_JAEDAH010000095.1"/>
</dbReference>
<organism evidence="2 3">
    <name type="scientific">Thalassolituus marinus</name>
    <dbReference type="NCBI Taxonomy" id="671053"/>
    <lineage>
        <taxon>Bacteria</taxon>
        <taxon>Pseudomonadati</taxon>
        <taxon>Pseudomonadota</taxon>
        <taxon>Gammaproteobacteria</taxon>
        <taxon>Oceanospirillales</taxon>
        <taxon>Oceanospirillaceae</taxon>
        <taxon>Thalassolituus</taxon>
    </lineage>
</organism>
<dbReference type="EMBL" id="JAEDAH010000095">
    <property type="protein sequence ID" value="MCA6064887.1"/>
    <property type="molecule type" value="Genomic_DNA"/>
</dbReference>
<dbReference type="InterPro" id="IPR056695">
    <property type="entry name" value="DUF7793"/>
</dbReference>
<feature type="domain" description="DUF7793" evidence="1">
    <location>
        <begin position="15"/>
        <end position="124"/>
    </location>
</feature>
<reference evidence="2 3" key="1">
    <citation type="submission" date="2020-12" db="EMBL/GenBank/DDBJ databases">
        <title>Novel Thalassolituus-related marine hydrocarbonoclastic bacteria mediated algae-derived hydrocarbons mineralization in twilight zone of the northern South China Sea.</title>
        <authorList>
            <person name="Dong C."/>
        </authorList>
    </citation>
    <scope>NUCLEOTIDE SEQUENCE [LARGE SCALE GENOMIC DNA]</scope>
    <source>
        <strain evidence="2 3">IMCC1826</strain>
    </source>
</reference>
<accession>A0ABS7ZTF3</accession>
<dbReference type="Proteomes" id="UP000714380">
    <property type="component" value="Unassembled WGS sequence"/>
</dbReference>